<feature type="transmembrane region" description="Helical" evidence="1">
    <location>
        <begin position="398"/>
        <end position="420"/>
    </location>
</feature>
<dbReference type="PANTHER" id="PTHR34219">
    <property type="entry name" value="IRON-REGULATED INNER MEMBRANE PROTEIN-RELATED"/>
    <property type="match status" value="1"/>
</dbReference>
<gene>
    <name evidence="2" type="ORF">CAL22_17185</name>
</gene>
<keyword evidence="1" id="KW-0812">Transmembrane</keyword>
<dbReference type="OrthoDB" id="9776609at2"/>
<feature type="transmembrane region" description="Helical" evidence="1">
    <location>
        <begin position="576"/>
        <end position="597"/>
    </location>
</feature>
<feature type="transmembrane region" description="Helical" evidence="1">
    <location>
        <begin position="545"/>
        <end position="564"/>
    </location>
</feature>
<evidence type="ECO:0000313" key="2">
    <source>
        <dbReference type="EMBL" id="OZI71547.1"/>
    </source>
</evidence>
<name>A0A261VCJ0_9BORD</name>
<dbReference type="Pfam" id="PF03929">
    <property type="entry name" value="PepSY_TM"/>
    <property type="match status" value="1"/>
</dbReference>
<dbReference type="Proteomes" id="UP000216429">
    <property type="component" value="Unassembled WGS sequence"/>
</dbReference>
<protein>
    <submittedName>
        <fullName evidence="2">Peptidase</fullName>
    </submittedName>
</protein>
<feature type="transmembrane region" description="Helical" evidence="1">
    <location>
        <begin position="432"/>
        <end position="451"/>
    </location>
</feature>
<organism evidence="2 3">
    <name type="scientific">Bordetella genomosp. 12</name>
    <dbReference type="NCBI Taxonomy" id="463035"/>
    <lineage>
        <taxon>Bacteria</taxon>
        <taxon>Pseudomonadati</taxon>
        <taxon>Pseudomonadota</taxon>
        <taxon>Betaproteobacteria</taxon>
        <taxon>Burkholderiales</taxon>
        <taxon>Alcaligenaceae</taxon>
        <taxon>Bordetella</taxon>
    </lineage>
</organism>
<feature type="transmembrane region" description="Helical" evidence="1">
    <location>
        <begin position="463"/>
        <end position="482"/>
    </location>
</feature>
<dbReference type="EMBL" id="NEVU01000003">
    <property type="protein sequence ID" value="OZI71547.1"/>
    <property type="molecule type" value="Genomic_DNA"/>
</dbReference>
<feature type="transmembrane region" description="Helical" evidence="1">
    <location>
        <begin position="143"/>
        <end position="164"/>
    </location>
</feature>
<accession>A0A261VCJ0</accession>
<feature type="transmembrane region" description="Helical" evidence="1">
    <location>
        <begin position="356"/>
        <end position="378"/>
    </location>
</feature>
<feature type="transmembrane region" description="Helical" evidence="1">
    <location>
        <begin position="494"/>
        <end position="515"/>
    </location>
</feature>
<keyword evidence="1" id="KW-1133">Transmembrane helix</keyword>
<keyword evidence="3" id="KW-1185">Reference proteome</keyword>
<keyword evidence="1" id="KW-0472">Membrane</keyword>
<feature type="transmembrane region" description="Helical" evidence="1">
    <location>
        <begin position="604"/>
        <end position="621"/>
    </location>
</feature>
<dbReference type="InterPro" id="IPR005625">
    <property type="entry name" value="PepSY-ass_TM"/>
</dbReference>
<feature type="transmembrane region" description="Helical" evidence="1">
    <location>
        <begin position="192"/>
        <end position="214"/>
    </location>
</feature>
<evidence type="ECO:0000256" key="1">
    <source>
        <dbReference type="SAM" id="Phobius"/>
    </source>
</evidence>
<dbReference type="AlphaFoldDB" id="A0A261VCJ0"/>
<dbReference type="RefSeq" id="WP_094815347.1">
    <property type="nucleotide sequence ID" value="NZ_NEVU01000003.1"/>
</dbReference>
<evidence type="ECO:0000313" key="3">
    <source>
        <dbReference type="Proteomes" id="UP000216429"/>
    </source>
</evidence>
<reference evidence="3" key="1">
    <citation type="submission" date="2017-05" db="EMBL/GenBank/DDBJ databases">
        <title>Complete and WGS of Bordetella genogroups.</title>
        <authorList>
            <person name="Spilker T."/>
            <person name="Lipuma J."/>
        </authorList>
    </citation>
    <scope>NUCLEOTIDE SEQUENCE [LARGE SCALE GENOMIC DNA]</scope>
    <source>
        <strain evidence="3">AU6712</strain>
    </source>
</reference>
<comment type="caution">
    <text evidence="2">The sequence shown here is derived from an EMBL/GenBank/DDBJ whole genome shotgun (WGS) entry which is preliminary data.</text>
</comment>
<proteinExistence type="predicted"/>
<sequence>MKPGLRQRMSWLHTWCGLIGAWLLCLIFLAGSLSVFRAPISRWMDAEPPLPLTQAQLPQDAVLTSAARYLASQDAHARFWRIELPGETSRAMRLVWRSASGATHEAAMDPRDGTLLPQPWGRKTEGGRHFMTLHYTLLAGNTGFWLVGALTIAMLVALLSGIIVHKRIFKDFFTFRPGPGQRAWLDGHNASAVLTLPFQLMIAYTGLAIFYTSYMPAPLRAVYGEQGLAQWQADLAREADSGQAGRLPARPALQAGPPVREQLGPLVLTAQAALSSPARMIMVERPGQARERISIYAQPDPEQMRRQLTSPAGRMVFDGASGAPVLLAAGQPAPDAAHEVMERLHVATYGGWTIKWLYFLCGMAGAIMMASGAILFALKRRNKPEYEFGAATQAFYRLTDALNVAAIAGACLACIAYFYANRLIPADLPGRDIWEIRAFMLVWLLSLAHACLRAPERAWTEQFACTALLCLLLPVLNAGVTGQHVIGYAQRHEWQAALVEVTALMFGGLFAGLAWRLRRIPHKTRKAPRPVALPRGYRWQVLGRALCAVLGGYALSSLAATLLARTLPLSTATSPAMGVVIGSLLSFLMYALAALWVFAARRAWLWLVLTTAAAAALAWMLQRS</sequence>
<dbReference type="PANTHER" id="PTHR34219:SF4">
    <property type="entry name" value="PEPSY DOMAIN-CONTAINING PROTEIN"/>
    <property type="match status" value="1"/>
</dbReference>